<dbReference type="Proteomes" id="UP001250858">
    <property type="component" value="Chromosome"/>
</dbReference>
<name>A0ABY9RVT3_9ACTN</name>
<evidence type="ECO:0008006" key="4">
    <source>
        <dbReference type="Google" id="ProtNLM"/>
    </source>
</evidence>
<evidence type="ECO:0000313" key="3">
    <source>
        <dbReference type="Proteomes" id="UP001250858"/>
    </source>
</evidence>
<organism evidence="2 3">
    <name type="scientific">Streptomyces roseicoloratus</name>
    <dbReference type="NCBI Taxonomy" id="2508722"/>
    <lineage>
        <taxon>Bacteria</taxon>
        <taxon>Bacillati</taxon>
        <taxon>Actinomycetota</taxon>
        <taxon>Actinomycetes</taxon>
        <taxon>Kitasatosporales</taxon>
        <taxon>Streptomycetaceae</taxon>
        <taxon>Streptomyces</taxon>
    </lineage>
</organism>
<gene>
    <name evidence="2" type="ORF">RGF97_16035</name>
</gene>
<feature type="region of interest" description="Disordered" evidence="1">
    <location>
        <begin position="218"/>
        <end position="240"/>
    </location>
</feature>
<dbReference type="RefSeq" id="WP_309548781.1">
    <property type="nucleotide sequence ID" value="NZ_CP133762.1"/>
</dbReference>
<reference evidence="2 3" key="1">
    <citation type="submission" date="2023-09" db="EMBL/GenBank/DDBJ databases">
        <title>Complete genome of Streptomyces roseicoloratus T14.</title>
        <authorList>
            <person name="Bashizi T."/>
            <person name="Kim M.-J."/>
            <person name="Lee G."/>
            <person name="Tagele S.B."/>
            <person name="Shin J.-H."/>
        </authorList>
    </citation>
    <scope>NUCLEOTIDE SEQUENCE [LARGE SCALE GENOMIC DNA]</scope>
    <source>
        <strain evidence="2 3">T14</strain>
    </source>
</reference>
<proteinExistence type="predicted"/>
<accession>A0ABY9RVT3</accession>
<keyword evidence="3" id="KW-1185">Reference proteome</keyword>
<sequence>MGGTGVVRWKATGEVRSLAWDGDDLVDRVGGGRRWTSEGVEHPSRRMYAYPFDRAVVSPSGRYAVVYTERGTKALLLDGQRIVRELDRSHYHAEDFDYPLALGSLADGREVLVHCPDAHEVIEVEDVATGERLTRGERTPMDVFHSRLAVSPDGTRLLSAGWLWSPFGIARVYDLEQALTEPAVLDGEGLLPSTSWRDAEIDAACWLDGDRLVVAAGEDEDEDEDGEDGEDEPAALGPRQLGVWSPSERRWLHRSRLEMPAGTLIGRGDDVVALYAYPRLIDAATGTVLAEWPEVGLSPRVGSYGVRHVPTPVVALHPDGGRLAVAQPDGIAIITLPRPVSRDRRA</sequence>
<feature type="compositionally biased region" description="Acidic residues" evidence="1">
    <location>
        <begin position="218"/>
        <end position="233"/>
    </location>
</feature>
<evidence type="ECO:0000313" key="2">
    <source>
        <dbReference type="EMBL" id="WMX46052.1"/>
    </source>
</evidence>
<evidence type="ECO:0000256" key="1">
    <source>
        <dbReference type="SAM" id="MobiDB-lite"/>
    </source>
</evidence>
<dbReference type="SUPFAM" id="SSF50998">
    <property type="entry name" value="Quinoprotein alcohol dehydrogenase-like"/>
    <property type="match status" value="1"/>
</dbReference>
<dbReference type="InterPro" id="IPR011047">
    <property type="entry name" value="Quinoprotein_ADH-like_sf"/>
</dbReference>
<protein>
    <recommendedName>
        <fullName evidence="4">WD40 repeat domain-containing protein</fullName>
    </recommendedName>
</protein>
<dbReference type="EMBL" id="CP133762">
    <property type="protein sequence ID" value="WMX46052.1"/>
    <property type="molecule type" value="Genomic_DNA"/>
</dbReference>